<name>A0ABD2NVI3_9CUCU</name>
<comment type="similarity">
    <text evidence="3">Belongs to the TO family.</text>
</comment>
<dbReference type="Proteomes" id="UP001516400">
    <property type="component" value="Unassembled WGS sequence"/>
</dbReference>
<organism evidence="5 6">
    <name type="scientific">Cryptolaemus montrouzieri</name>
    <dbReference type="NCBI Taxonomy" id="559131"/>
    <lineage>
        <taxon>Eukaryota</taxon>
        <taxon>Metazoa</taxon>
        <taxon>Ecdysozoa</taxon>
        <taxon>Arthropoda</taxon>
        <taxon>Hexapoda</taxon>
        <taxon>Insecta</taxon>
        <taxon>Pterygota</taxon>
        <taxon>Neoptera</taxon>
        <taxon>Endopterygota</taxon>
        <taxon>Coleoptera</taxon>
        <taxon>Polyphaga</taxon>
        <taxon>Cucujiformia</taxon>
        <taxon>Coccinelloidea</taxon>
        <taxon>Coccinellidae</taxon>
        <taxon>Scymninae</taxon>
        <taxon>Scymnini</taxon>
        <taxon>Cryptolaemus</taxon>
    </lineage>
</organism>
<dbReference type="SMART" id="SM00700">
    <property type="entry name" value="JHBP"/>
    <property type="match status" value="1"/>
</dbReference>
<dbReference type="InterPro" id="IPR038606">
    <property type="entry name" value="To_sf"/>
</dbReference>
<feature type="signal peptide" evidence="4">
    <location>
        <begin position="1"/>
        <end position="17"/>
    </location>
</feature>
<evidence type="ECO:0000313" key="6">
    <source>
        <dbReference type="Proteomes" id="UP001516400"/>
    </source>
</evidence>
<evidence type="ECO:0000313" key="5">
    <source>
        <dbReference type="EMBL" id="KAL3282185.1"/>
    </source>
</evidence>
<dbReference type="InterPro" id="IPR010562">
    <property type="entry name" value="Haemolymph_juvenile_hormone-bd"/>
</dbReference>
<sequence length="249" mass="29026">MWKIIVLICNILVIVRCQVDLRRHFGYCRKNSTAFDNCVKDGINKLRPYYKSGLRDYGIAPLDPFFAEEVVQKRSNLLFNYKLILRNVTEAGWSISEMTKFRCDFNNNLVQYTQTFPDKRLQGWYEIDGFFMGRHMKNKGTWSLGLFDFVQTTTITRKPQKDGNGKYVPNPPLKVKVNIQSSKRLELHIGDLAGGRRIVENMLDWIINSAWQPGFVVLSPLINDLVSTAFTKIMNDSFRNFPFEQIFPY</sequence>
<feature type="chain" id="PRO_5044855427" evidence="4">
    <location>
        <begin position="18"/>
        <end position="249"/>
    </location>
</feature>
<dbReference type="FunFam" id="3.15.10.30:FF:000001">
    <property type="entry name" value="Takeout-like protein 1"/>
    <property type="match status" value="1"/>
</dbReference>
<dbReference type="Gene3D" id="3.15.10.30">
    <property type="entry name" value="Haemolymph juvenile hormone binding protein"/>
    <property type="match status" value="1"/>
</dbReference>
<evidence type="ECO:0000256" key="1">
    <source>
        <dbReference type="ARBA" id="ARBA00022729"/>
    </source>
</evidence>
<evidence type="ECO:0000256" key="2">
    <source>
        <dbReference type="ARBA" id="ARBA00023108"/>
    </source>
</evidence>
<dbReference type="PANTHER" id="PTHR11008:SF15">
    <property type="entry name" value="CIRCADIAN CLOCK-CONTROLLED PROTEIN"/>
    <property type="match status" value="1"/>
</dbReference>
<accession>A0ABD2NVI3</accession>
<comment type="caution">
    <text evidence="5">The sequence shown here is derived from an EMBL/GenBank/DDBJ whole genome shotgun (WGS) entry which is preliminary data.</text>
</comment>
<keyword evidence="2" id="KW-0090">Biological rhythms</keyword>
<evidence type="ECO:0000256" key="3">
    <source>
        <dbReference type="ARBA" id="ARBA00060902"/>
    </source>
</evidence>
<reference evidence="5 6" key="1">
    <citation type="journal article" date="2021" name="BMC Biol.">
        <title>Horizontally acquired antibacterial genes associated with adaptive radiation of ladybird beetles.</title>
        <authorList>
            <person name="Li H.S."/>
            <person name="Tang X.F."/>
            <person name="Huang Y.H."/>
            <person name="Xu Z.Y."/>
            <person name="Chen M.L."/>
            <person name="Du X.Y."/>
            <person name="Qiu B.Y."/>
            <person name="Chen P.T."/>
            <person name="Zhang W."/>
            <person name="Slipinski A."/>
            <person name="Escalona H.E."/>
            <person name="Waterhouse R.M."/>
            <person name="Zwick A."/>
            <person name="Pang H."/>
        </authorList>
    </citation>
    <scope>NUCLEOTIDE SEQUENCE [LARGE SCALE GENOMIC DNA]</scope>
    <source>
        <strain evidence="5">SYSU2018</strain>
    </source>
</reference>
<dbReference type="AlphaFoldDB" id="A0ABD2NVI3"/>
<dbReference type="EMBL" id="JABFTP020000144">
    <property type="protein sequence ID" value="KAL3282185.1"/>
    <property type="molecule type" value="Genomic_DNA"/>
</dbReference>
<keyword evidence="1 4" id="KW-0732">Signal</keyword>
<dbReference type="PANTHER" id="PTHR11008">
    <property type="entry name" value="PROTEIN TAKEOUT-LIKE PROTEIN"/>
    <property type="match status" value="1"/>
</dbReference>
<dbReference type="GO" id="GO:0007623">
    <property type="term" value="P:circadian rhythm"/>
    <property type="evidence" value="ECO:0007669"/>
    <property type="project" value="UniProtKB-ARBA"/>
</dbReference>
<dbReference type="Pfam" id="PF06585">
    <property type="entry name" value="JHBP"/>
    <property type="match status" value="1"/>
</dbReference>
<gene>
    <name evidence="5" type="ORF">HHI36_005379</name>
</gene>
<protein>
    <submittedName>
        <fullName evidence="5">Uncharacterized protein</fullName>
    </submittedName>
</protein>
<keyword evidence="6" id="KW-1185">Reference proteome</keyword>
<evidence type="ECO:0000256" key="4">
    <source>
        <dbReference type="SAM" id="SignalP"/>
    </source>
</evidence>
<proteinExistence type="inferred from homology"/>